<dbReference type="PROSITE" id="PS52016">
    <property type="entry name" value="TONB_DEPENDENT_REC_3"/>
    <property type="match status" value="1"/>
</dbReference>
<dbReference type="Pfam" id="PF07715">
    <property type="entry name" value="Plug"/>
    <property type="match status" value="1"/>
</dbReference>
<feature type="domain" description="TonB-dependent receptor-like beta-barrel" evidence="14">
    <location>
        <begin position="350"/>
        <end position="908"/>
    </location>
</feature>
<evidence type="ECO:0000259" key="15">
    <source>
        <dbReference type="Pfam" id="PF07715"/>
    </source>
</evidence>
<feature type="signal peptide" evidence="13">
    <location>
        <begin position="1"/>
        <end position="32"/>
    </location>
</feature>
<dbReference type="Gene3D" id="2.170.130.10">
    <property type="entry name" value="TonB-dependent receptor, plug domain"/>
    <property type="match status" value="1"/>
</dbReference>
<dbReference type="InterPro" id="IPR036942">
    <property type="entry name" value="Beta-barrel_TonB_sf"/>
</dbReference>
<evidence type="ECO:0000256" key="4">
    <source>
        <dbReference type="ARBA" id="ARBA00022452"/>
    </source>
</evidence>
<keyword evidence="5 10" id="KW-0812">Transmembrane</keyword>
<evidence type="ECO:0000256" key="1">
    <source>
        <dbReference type="ARBA" id="ARBA00004571"/>
    </source>
</evidence>
<evidence type="ECO:0000313" key="17">
    <source>
        <dbReference type="Proteomes" id="UP001165263"/>
    </source>
</evidence>
<evidence type="ECO:0000256" key="5">
    <source>
        <dbReference type="ARBA" id="ARBA00022692"/>
    </source>
</evidence>
<keyword evidence="6 11" id="KW-0798">TonB box</keyword>
<evidence type="ECO:0000256" key="2">
    <source>
        <dbReference type="ARBA" id="ARBA00009810"/>
    </source>
</evidence>
<keyword evidence="4 10" id="KW-1134">Transmembrane beta strand</keyword>
<feature type="compositionally biased region" description="Polar residues" evidence="12">
    <location>
        <begin position="671"/>
        <end position="682"/>
    </location>
</feature>
<name>A0ABT2C195_9BURK</name>
<evidence type="ECO:0000259" key="14">
    <source>
        <dbReference type="Pfam" id="PF00593"/>
    </source>
</evidence>
<feature type="chain" id="PRO_5046939896" evidence="13">
    <location>
        <begin position="33"/>
        <end position="950"/>
    </location>
</feature>
<evidence type="ECO:0000256" key="6">
    <source>
        <dbReference type="ARBA" id="ARBA00023077"/>
    </source>
</evidence>
<comment type="caution">
    <text evidence="16">The sequence shown here is derived from an EMBL/GenBank/DDBJ whole genome shotgun (WGS) entry which is preliminary data.</text>
</comment>
<comment type="subcellular location">
    <subcellularLocation>
        <location evidence="1 10">Cell outer membrane</location>
        <topology evidence="1 10">Multi-pass membrane protein</topology>
    </subcellularLocation>
</comment>
<sequence length="950" mass="99715">MSDVQAGLSTIRLNKIALACAGTLAVGSAAWAQSQPDTASEALSQVVVTGSRVSPGSQSPTPLTTVNADELLTNKPGSISDAINELPIFAGSAGQNQNAGNGVMSNAGNVQNLRGLGGARTLVLWDGHRLPATTQDQLIDTDMVPQMLLKRVDVVTGGASAVYGSDAVSGVVNFITDTRFTGVKAEVSGGVSTYGDDKRSNLGIAGGKDLFDGRGHVIASYEYSNDPGVPYRTDRPWGAHQWTMQGAGTAANPYHLVDHTRIATTTFGGLVQGGPLGGLNFTQNGVLSPFVHGAATGNGSFESGGDGGYYNASIRGSMKSNKAFVRGDYDISDSVHGYVEASFADNRTVNYGGYNNLGNGATLSATNPFLAQTYQDQLAAANASTFSVSKIFADTPRTDTASHSRQAFVNGGLSGELGNGWKWDASGTAAKVTLTTRDDNNWNKQRLAAALDAVVNPATGQVVCRASLTSSAYANCVPLNILGPTTSSEAAIAYITQPTSFQVQNTLNEFEGTVSGSPFSTWAGPVDVALTGQWRKQTYAVTSDALPSDTADCTGIAYNCGASTPLYANATVTPRSKVSQSVKEVASEFDVPLLKNAALAKELHLNLAGRYTNYDTSGSAWTYKAGIDWDVSKELKLRTSYSRDIRAPSLNDLYQTTTTTPGTFTDLLTGQSPTVPTTNGGNANLKPEVGKTLAAGFVITPKALPGFSASLDYFNIKVIDAITNIQGFNPSVQAACYASGGSSPYCALQTRLLGYADTSAANAVTSFTNTVINIGSMKTRGFDFDANYRSRVFGNPLGLRLLATYQPSIVYETPGVQTVDMAGVAYGPNGLQATAKVRATLLANYKFGDYSVDVSERWRSPLSFTGDSTQIVSTPNTSSVAYTNLNLGWNIHLGGGHTGQLFFNVQNLFNRQPPTTAFIAGNGAVGLFSGFAQGDDPIGRYFTVGLKVSM</sequence>
<dbReference type="PANTHER" id="PTHR47234">
    <property type="match status" value="1"/>
</dbReference>
<protein>
    <submittedName>
        <fullName evidence="16">TonB-dependent receptor</fullName>
    </submittedName>
</protein>
<evidence type="ECO:0000256" key="10">
    <source>
        <dbReference type="PROSITE-ProRule" id="PRU01360"/>
    </source>
</evidence>
<evidence type="ECO:0000256" key="13">
    <source>
        <dbReference type="SAM" id="SignalP"/>
    </source>
</evidence>
<keyword evidence="9 10" id="KW-0998">Cell outer membrane</keyword>
<proteinExistence type="inferred from homology"/>
<dbReference type="Proteomes" id="UP001165263">
    <property type="component" value="Unassembled WGS sequence"/>
</dbReference>
<accession>A0ABT2C195</accession>
<evidence type="ECO:0000256" key="12">
    <source>
        <dbReference type="SAM" id="MobiDB-lite"/>
    </source>
</evidence>
<keyword evidence="3 10" id="KW-0813">Transport</keyword>
<evidence type="ECO:0000256" key="8">
    <source>
        <dbReference type="ARBA" id="ARBA00023170"/>
    </source>
</evidence>
<dbReference type="RefSeq" id="WP_259450234.1">
    <property type="nucleotide sequence ID" value="NZ_CP119520.1"/>
</dbReference>
<dbReference type="InterPro" id="IPR000531">
    <property type="entry name" value="Beta-barrel_TonB"/>
</dbReference>
<keyword evidence="13" id="KW-0732">Signal</keyword>
<dbReference type="SUPFAM" id="SSF56935">
    <property type="entry name" value="Porins"/>
    <property type="match status" value="1"/>
</dbReference>
<dbReference type="InterPro" id="IPR039426">
    <property type="entry name" value="TonB-dep_rcpt-like"/>
</dbReference>
<keyword evidence="8 16" id="KW-0675">Receptor</keyword>
<keyword evidence="17" id="KW-1185">Reference proteome</keyword>
<keyword evidence="7 10" id="KW-0472">Membrane</keyword>
<dbReference type="InterPro" id="IPR037066">
    <property type="entry name" value="Plug_dom_sf"/>
</dbReference>
<evidence type="ECO:0000313" key="16">
    <source>
        <dbReference type="EMBL" id="MCS0631152.1"/>
    </source>
</evidence>
<gene>
    <name evidence="16" type="ORF">NX786_17605</name>
</gene>
<feature type="region of interest" description="Disordered" evidence="12">
    <location>
        <begin position="665"/>
        <end position="684"/>
    </location>
</feature>
<organism evidence="16 17">
    <name type="scientific">Telluria mixta</name>
    <dbReference type="NCBI Taxonomy" id="34071"/>
    <lineage>
        <taxon>Bacteria</taxon>
        <taxon>Pseudomonadati</taxon>
        <taxon>Pseudomonadota</taxon>
        <taxon>Betaproteobacteria</taxon>
        <taxon>Burkholderiales</taxon>
        <taxon>Oxalobacteraceae</taxon>
        <taxon>Telluria group</taxon>
        <taxon>Telluria</taxon>
    </lineage>
</organism>
<dbReference type="Gene3D" id="2.40.170.20">
    <property type="entry name" value="TonB-dependent receptor, beta-barrel domain"/>
    <property type="match status" value="1"/>
</dbReference>
<feature type="domain" description="TonB-dependent receptor plug" evidence="15">
    <location>
        <begin position="58"/>
        <end position="171"/>
    </location>
</feature>
<dbReference type="Pfam" id="PF00593">
    <property type="entry name" value="TonB_dep_Rec_b-barrel"/>
    <property type="match status" value="1"/>
</dbReference>
<dbReference type="EMBL" id="JANUHC010000006">
    <property type="protein sequence ID" value="MCS0631152.1"/>
    <property type="molecule type" value="Genomic_DNA"/>
</dbReference>
<reference evidence="16" key="1">
    <citation type="submission" date="2022-08" db="EMBL/GenBank/DDBJ databases">
        <title>Reclassification of Massilia species as members of the genera Telluria, Duganella, Pseudoduganella, Mokoshia gen. nov. and Zemynaea gen. nov. using orthogonal and non-orthogonal genome-based approaches.</title>
        <authorList>
            <person name="Bowman J.P."/>
        </authorList>
    </citation>
    <scope>NUCLEOTIDE SEQUENCE</scope>
    <source>
        <strain evidence="16">LMG 11547</strain>
    </source>
</reference>
<evidence type="ECO:0000256" key="9">
    <source>
        <dbReference type="ARBA" id="ARBA00023237"/>
    </source>
</evidence>
<evidence type="ECO:0000256" key="11">
    <source>
        <dbReference type="RuleBase" id="RU003357"/>
    </source>
</evidence>
<evidence type="ECO:0000256" key="7">
    <source>
        <dbReference type="ARBA" id="ARBA00023136"/>
    </source>
</evidence>
<dbReference type="PANTHER" id="PTHR47234:SF3">
    <property type="entry name" value="SECRETIN_TONB SHORT N-TERMINAL DOMAIN-CONTAINING PROTEIN"/>
    <property type="match status" value="1"/>
</dbReference>
<evidence type="ECO:0000256" key="3">
    <source>
        <dbReference type="ARBA" id="ARBA00022448"/>
    </source>
</evidence>
<dbReference type="InterPro" id="IPR012910">
    <property type="entry name" value="Plug_dom"/>
</dbReference>
<comment type="similarity">
    <text evidence="2 10 11">Belongs to the TonB-dependent receptor family.</text>
</comment>